<dbReference type="EMBL" id="FPBT01000050">
    <property type="protein sequence ID" value="SFU73118.1"/>
    <property type="molecule type" value="Genomic_DNA"/>
</dbReference>
<dbReference type="Pfam" id="PF02229">
    <property type="entry name" value="PC4"/>
    <property type="match status" value="1"/>
</dbReference>
<name>A0A1I7IJR6_9FIRM</name>
<evidence type="ECO:0000313" key="3">
    <source>
        <dbReference type="Proteomes" id="UP000198817"/>
    </source>
</evidence>
<dbReference type="Proteomes" id="UP000198817">
    <property type="component" value="Unassembled WGS sequence"/>
</dbReference>
<evidence type="ECO:0000313" key="2">
    <source>
        <dbReference type="EMBL" id="SFU73118.1"/>
    </source>
</evidence>
<reference evidence="2 3" key="1">
    <citation type="submission" date="2016-10" db="EMBL/GenBank/DDBJ databases">
        <authorList>
            <person name="de Groot N.N."/>
        </authorList>
    </citation>
    <scope>NUCLEOTIDE SEQUENCE [LARGE SCALE GENOMIC DNA]</scope>
    <source>
        <strain evidence="2 3">KHGC13</strain>
    </source>
</reference>
<sequence length="78" mass="8881">MTEKGITCEIVRPIAVLSENERGYTREINLVSWNGGEVKYDIRNWHPGREKCGKGIALTRDEIFALFDALKEVIADDE</sequence>
<proteinExistence type="predicted"/>
<feature type="domain" description="Transcriptional coactivator p15 (PC4) C-terminal" evidence="1">
    <location>
        <begin position="22"/>
        <end position="67"/>
    </location>
</feature>
<dbReference type="AlphaFoldDB" id="A0A1I7IJR6"/>
<accession>A0A1I7IJR6</accession>
<dbReference type="GO" id="GO:0006355">
    <property type="term" value="P:regulation of DNA-templated transcription"/>
    <property type="evidence" value="ECO:0007669"/>
    <property type="project" value="InterPro"/>
</dbReference>
<dbReference type="Gene3D" id="2.30.31.70">
    <property type="match status" value="1"/>
</dbReference>
<dbReference type="OrthoDB" id="7067273at2"/>
<organism evidence="2 3">
    <name type="scientific">Eubacterium pyruvativorans</name>
    <dbReference type="NCBI Taxonomy" id="155865"/>
    <lineage>
        <taxon>Bacteria</taxon>
        <taxon>Bacillati</taxon>
        <taxon>Bacillota</taxon>
        <taxon>Clostridia</taxon>
        <taxon>Eubacteriales</taxon>
        <taxon>Eubacteriaceae</taxon>
        <taxon>Eubacterium</taxon>
    </lineage>
</organism>
<evidence type="ECO:0000259" key="1">
    <source>
        <dbReference type="Pfam" id="PF02229"/>
    </source>
</evidence>
<dbReference type="GO" id="GO:0003677">
    <property type="term" value="F:DNA binding"/>
    <property type="evidence" value="ECO:0007669"/>
    <property type="project" value="InterPro"/>
</dbReference>
<gene>
    <name evidence="2" type="ORF">SAMN05216508_1503</name>
</gene>
<dbReference type="InterPro" id="IPR003173">
    <property type="entry name" value="PC4_C"/>
</dbReference>
<dbReference type="RefSeq" id="WP_090472285.1">
    <property type="nucleotide sequence ID" value="NZ_FOWF01000052.1"/>
</dbReference>
<protein>
    <recommendedName>
        <fullName evidence="1">Transcriptional coactivator p15 (PC4) C-terminal domain-containing protein</fullName>
    </recommendedName>
</protein>
<keyword evidence="3" id="KW-1185">Reference proteome</keyword>
<dbReference type="STRING" id="155865.SAMN05216515_1528"/>